<name>A0ACB7Z1I3_9ERIC</name>
<sequence length="646" mass="73422">MFRSKSRSGSSDFVKKNRYSVISRTFSATKLCRGDPLVSQIDAKALKPVDKPSSRFSDLSAKIARSSTTMQRQTGGQLEEELRLTRDQLGAVEEERDRAFDELRDTKLLAREANMKLSEELSNSTKELKMRDRNIDLLKVELEKAKEFEAKLLERDASLGGLKEELSNAKESEARTLGLLSDSKRRIEELEDEFERGKVSETKMYARLVSQTKKLEKTKTQLEESQLEVASLREKVEVGACKHEDVDSLKESLESLRSELQLAKENLGRAQVGEKVAFTKAKKLVEDMNLLRNEMKLALAAEEKSKKAMDDLALALKEVATEANQAKEKLKVTEMELERVKQEAEELKVVARGIEDRYKSLLDEQINEKERVKNTVERLRFEAEESLLAWNDKEIGFVNCIKRAEEERDLAQKENARLVESLKSTGNTTRVSREENFKLRDILKQALNEASVAKAAASIAREENARLQDSNAEKDENLDLLTRENERLRISEAAANESIKALKRLLSVSSKKELKTEKGRKNEEGEDGRKRGRAFSFDLSELNLPNGYKDANEEVLDEDPVKAETLKGSIFDTAVDSPKSEPRHSRVPSPFTDDGKSINSEDSDYLECSSSCDDERNSQRKSRQLLRRFSDLVKRKSSLRKEPSIE</sequence>
<organism evidence="1 2">
    <name type="scientific">Vaccinium darrowii</name>
    <dbReference type="NCBI Taxonomy" id="229202"/>
    <lineage>
        <taxon>Eukaryota</taxon>
        <taxon>Viridiplantae</taxon>
        <taxon>Streptophyta</taxon>
        <taxon>Embryophyta</taxon>
        <taxon>Tracheophyta</taxon>
        <taxon>Spermatophyta</taxon>
        <taxon>Magnoliopsida</taxon>
        <taxon>eudicotyledons</taxon>
        <taxon>Gunneridae</taxon>
        <taxon>Pentapetalae</taxon>
        <taxon>asterids</taxon>
        <taxon>Ericales</taxon>
        <taxon>Ericaceae</taxon>
        <taxon>Vaccinioideae</taxon>
        <taxon>Vaccinieae</taxon>
        <taxon>Vaccinium</taxon>
    </lineage>
</organism>
<comment type="caution">
    <text evidence="1">The sequence shown here is derived from an EMBL/GenBank/DDBJ whole genome shotgun (WGS) entry which is preliminary data.</text>
</comment>
<evidence type="ECO:0000313" key="1">
    <source>
        <dbReference type="EMBL" id="KAH7859661.1"/>
    </source>
</evidence>
<dbReference type="EMBL" id="CM037154">
    <property type="protein sequence ID" value="KAH7859661.1"/>
    <property type="molecule type" value="Genomic_DNA"/>
</dbReference>
<protein>
    <submittedName>
        <fullName evidence="1">Uncharacterized protein</fullName>
    </submittedName>
</protein>
<evidence type="ECO:0000313" key="2">
    <source>
        <dbReference type="Proteomes" id="UP000828048"/>
    </source>
</evidence>
<dbReference type="Proteomes" id="UP000828048">
    <property type="component" value="Chromosome 4"/>
</dbReference>
<reference evidence="1 2" key="1">
    <citation type="journal article" date="2021" name="Hortic Res">
        <title>High-quality reference genome and annotation aids understanding of berry development for evergreen blueberry (Vaccinium darrowii).</title>
        <authorList>
            <person name="Yu J."/>
            <person name="Hulse-Kemp A.M."/>
            <person name="Babiker E."/>
            <person name="Staton M."/>
        </authorList>
    </citation>
    <scope>NUCLEOTIDE SEQUENCE [LARGE SCALE GENOMIC DNA]</scope>
    <source>
        <strain evidence="2">cv. NJ 8807/NJ 8810</strain>
        <tissue evidence="1">Young leaf</tissue>
    </source>
</reference>
<keyword evidence="2" id="KW-1185">Reference proteome</keyword>
<gene>
    <name evidence="1" type="ORF">Vadar_003892</name>
</gene>
<accession>A0ACB7Z1I3</accession>
<proteinExistence type="predicted"/>